<keyword evidence="3" id="KW-1185">Reference proteome</keyword>
<keyword evidence="1" id="KW-0812">Transmembrane</keyword>
<dbReference type="Proteomes" id="UP000294813">
    <property type="component" value="Unassembled WGS sequence"/>
</dbReference>
<evidence type="ECO:0000256" key="1">
    <source>
        <dbReference type="SAM" id="Phobius"/>
    </source>
</evidence>
<reference evidence="2 3" key="1">
    <citation type="submission" date="2019-03" db="EMBL/GenBank/DDBJ databases">
        <title>Genomic Encyclopedia of Type Strains, Phase IV (KMG-IV): sequencing the most valuable type-strain genomes for metagenomic binning, comparative biology and taxonomic classification.</title>
        <authorList>
            <person name="Goeker M."/>
        </authorList>
    </citation>
    <scope>NUCLEOTIDE SEQUENCE [LARGE SCALE GENOMIC DNA]</scope>
    <source>
        <strain evidence="2 3">DSM 11170</strain>
    </source>
</reference>
<protein>
    <submittedName>
        <fullName evidence="2">Uncharacterized protein</fullName>
    </submittedName>
</protein>
<dbReference type="EMBL" id="SLXT01000031">
    <property type="protein sequence ID" value="TCP61035.1"/>
    <property type="molecule type" value="Genomic_DNA"/>
</dbReference>
<evidence type="ECO:0000313" key="2">
    <source>
        <dbReference type="EMBL" id="TCP61035.1"/>
    </source>
</evidence>
<feature type="transmembrane region" description="Helical" evidence="1">
    <location>
        <begin position="7"/>
        <end position="25"/>
    </location>
</feature>
<feature type="transmembrane region" description="Helical" evidence="1">
    <location>
        <begin position="45"/>
        <end position="67"/>
    </location>
</feature>
<keyword evidence="1" id="KW-0472">Membrane</keyword>
<gene>
    <name evidence="2" type="ORF">EDD73_13132</name>
</gene>
<sequence length="147" mass="17090">MFLDQRFLRLNGISILYAFVLFIAVEPLLNGYRIQMLTGLPLSRLETASTILYLFGFIVSSFVFPIITNKWMKGHKVAFLSTVLWFPYWVLFMLLFAFLFPNHHPSDDDNYGAAFLIMGSLIFYPFYIFLMTGISLIIKQHKEGTVR</sequence>
<dbReference type="AlphaFoldDB" id="A0A4R2RPB3"/>
<evidence type="ECO:0000313" key="3">
    <source>
        <dbReference type="Proteomes" id="UP000294813"/>
    </source>
</evidence>
<feature type="transmembrane region" description="Helical" evidence="1">
    <location>
        <begin position="79"/>
        <end position="100"/>
    </location>
</feature>
<organism evidence="2 3">
    <name type="scientific">Heliophilum fasciatum</name>
    <dbReference type="NCBI Taxonomy" id="35700"/>
    <lineage>
        <taxon>Bacteria</taxon>
        <taxon>Bacillati</taxon>
        <taxon>Bacillota</taxon>
        <taxon>Clostridia</taxon>
        <taxon>Eubacteriales</taxon>
        <taxon>Heliobacteriaceae</taxon>
        <taxon>Heliophilum</taxon>
    </lineage>
</organism>
<accession>A0A4R2RPB3</accession>
<name>A0A4R2RPB3_9FIRM</name>
<feature type="transmembrane region" description="Helical" evidence="1">
    <location>
        <begin position="112"/>
        <end position="138"/>
    </location>
</feature>
<proteinExistence type="predicted"/>
<comment type="caution">
    <text evidence="2">The sequence shown here is derived from an EMBL/GenBank/DDBJ whole genome shotgun (WGS) entry which is preliminary data.</text>
</comment>
<keyword evidence="1" id="KW-1133">Transmembrane helix</keyword>